<accession>A0A821KLG3</accession>
<dbReference type="Proteomes" id="UP000663873">
    <property type="component" value="Unassembled WGS sequence"/>
</dbReference>
<evidence type="ECO:0000313" key="1">
    <source>
        <dbReference type="EMBL" id="CAF4736965.1"/>
    </source>
</evidence>
<protein>
    <submittedName>
        <fullName evidence="1">Uncharacterized protein</fullName>
    </submittedName>
</protein>
<keyword evidence="2" id="KW-1185">Reference proteome</keyword>
<feature type="non-terminal residue" evidence="1">
    <location>
        <position position="104"/>
    </location>
</feature>
<name>A0A821KLG3_9BILA</name>
<organism evidence="1 2">
    <name type="scientific">Rotaria socialis</name>
    <dbReference type="NCBI Taxonomy" id="392032"/>
    <lineage>
        <taxon>Eukaryota</taxon>
        <taxon>Metazoa</taxon>
        <taxon>Spiralia</taxon>
        <taxon>Gnathifera</taxon>
        <taxon>Rotifera</taxon>
        <taxon>Eurotatoria</taxon>
        <taxon>Bdelloidea</taxon>
        <taxon>Philodinida</taxon>
        <taxon>Philodinidae</taxon>
        <taxon>Rotaria</taxon>
    </lineage>
</organism>
<comment type="caution">
    <text evidence="1">The sequence shown here is derived from an EMBL/GenBank/DDBJ whole genome shotgun (WGS) entry which is preliminary data.</text>
</comment>
<sequence length="104" mass="11484">MTTKNKKKGKTIPLTDFLAAESKLVTIRPTNWSEIVDNEEAEVKPMVIDIGNLPTAPRSALDVDYSTVPNTPPFMAHVTNLSFEVDDQGLRNIFADLTPKSARV</sequence>
<evidence type="ECO:0000313" key="2">
    <source>
        <dbReference type="Proteomes" id="UP000663873"/>
    </source>
</evidence>
<proteinExistence type="predicted"/>
<gene>
    <name evidence="1" type="ORF">UJA718_LOCUS38125</name>
</gene>
<dbReference type="EMBL" id="CAJOBP010038676">
    <property type="protein sequence ID" value="CAF4736965.1"/>
    <property type="molecule type" value="Genomic_DNA"/>
</dbReference>
<reference evidence="1" key="1">
    <citation type="submission" date="2021-02" db="EMBL/GenBank/DDBJ databases">
        <authorList>
            <person name="Nowell W R."/>
        </authorList>
    </citation>
    <scope>NUCLEOTIDE SEQUENCE</scope>
</reference>
<dbReference type="AlphaFoldDB" id="A0A821KLG3"/>